<dbReference type="Proteomes" id="UP001163603">
    <property type="component" value="Chromosome 11"/>
</dbReference>
<name>A0ACC0XNL3_9ROSI</name>
<gene>
    <name evidence="1" type="ORF">Pint_32677</name>
</gene>
<accession>A0ACC0XNL3</accession>
<protein>
    <submittedName>
        <fullName evidence="1">Uncharacterized protein</fullName>
    </submittedName>
</protein>
<evidence type="ECO:0000313" key="1">
    <source>
        <dbReference type="EMBL" id="KAJ0020693.1"/>
    </source>
</evidence>
<evidence type="ECO:0000313" key="2">
    <source>
        <dbReference type="Proteomes" id="UP001163603"/>
    </source>
</evidence>
<comment type="caution">
    <text evidence="1">The sequence shown here is derived from an EMBL/GenBank/DDBJ whole genome shotgun (WGS) entry which is preliminary data.</text>
</comment>
<reference evidence="2" key="1">
    <citation type="journal article" date="2023" name="G3 (Bethesda)">
        <title>Genome assembly and association tests identify interacting loci associated with vigor, precocity, and sex in interspecific pistachio rootstocks.</title>
        <authorList>
            <person name="Palmer W."/>
            <person name="Jacygrad E."/>
            <person name="Sagayaradj S."/>
            <person name="Cavanaugh K."/>
            <person name="Han R."/>
            <person name="Bertier L."/>
            <person name="Beede B."/>
            <person name="Kafkas S."/>
            <person name="Golino D."/>
            <person name="Preece J."/>
            <person name="Michelmore R."/>
        </authorList>
    </citation>
    <scope>NUCLEOTIDE SEQUENCE [LARGE SCALE GENOMIC DNA]</scope>
</reference>
<keyword evidence="2" id="KW-1185">Reference proteome</keyword>
<dbReference type="EMBL" id="CM047746">
    <property type="protein sequence ID" value="KAJ0020693.1"/>
    <property type="molecule type" value="Genomic_DNA"/>
</dbReference>
<proteinExistence type="predicted"/>
<sequence length="189" mass="21675">MAEKVKLYGMWVSPFCRRVELALRLKGMPYECHVQVGWVMVCIKGPVVGCLLFNLVESRVQSPVEFAKYFGLRIGLQVLPTVWEAYFGAEKEKEKCTCEASQQLKLLEKELNGGDFFGGDSYVDIAAIVIAFWFRVTQEELLTKEKLPLPFNWIEKLQASDAVNECRPPIEKHLEFVRTRYEAFKSAAK</sequence>
<organism evidence="1 2">
    <name type="scientific">Pistacia integerrima</name>
    <dbReference type="NCBI Taxonomy" id="434235"/>
    <lineage>
        <taxon>Eukaryota</taxon>
        <taxon>Viridiplantae</taxon>
        <taxon>Streptophyta</taxon>
        <taxon>Embryophyta</taxon>
        <taxon>Tracheophyta</taxon>
        <taxon>Spermatophyta</taxon>
        <taxon>Magnoliopsida</taxon>
        <taxon>eudicotyledons</taxon>
        <taxon>Gunneridae</taxon>
        <taxon>Pentapetalae</taxon>
        <taxon>rosids</taxon>
        <taxon>malvids</taxon>
        <taxon>Sapindales</taxon>
        <taxon>Anacardiaceae</taxon>
        <taxon>Pistacia</taxon>
    </lineage>
</organism>